<evidence type="ECO:0000313" key="1">
    <source>
        <dbReference type="EMBL" id="SEI20973.1"/>
    </source>
</evidence>
<dbReference type="AlphaFoldDB" id="A0A1H8WG41"/>
<evidence type="ECO:0000313" key="3">
    <source>
        <dbReference type="Proteomes" id="UP000183063"/>
    </source>
</evidence>
<reference evidence="1" key="1">
    <citation type="submission" date="2016-10" db="EMBL/GenBank/DDBJ databases">
        <authorList>
            <person name="de Groot N.N."/>
        </authorList>
    </citation>
    <scope>NUCLEOTIDE SEQUENCE [LARGE SCALE GENOMIC DNA]</scope>
    <source>
        <strain evidence="1">CCBAU85039</strain>
    </source>
</reference>
<gene>
    <name evidence="1" type="ORF">RTCCBAU85039_6515</name>
    <name evidence="2" type="ORF">SAMN05216228_106321</name>
</gene>
<protein>
    <submittedName>
        <fullName evidence="1 2">Phasin</fullName>
    </submittedName>
</protein>
<evidence type="ECO:0000313" key="2">
    <source>
        <dbReference type="EMBL" id="SEP26397.1"/>
    </source>
</evidence>
<proteinExistence type="predicted"/>
<organism evidence="1 3">
    <name type="scientific">Rhizobium tibeticum</name>
    <dbReference type="NCBI Taxonomy" id="501024"/>
    <lineage>
        <taxon>Bacteria</taxon>
        <taxon>Pseudomonadati</taxon>
        <taxon>Pseudomonadota</taxon>
        <taxon>Alphaproteobacteria</taxon>
        <taxon>Hyphomicrobiales</taxon>
        <taxon>Rhizobiaceae</taxon>
        <taxon>Rhizobium/Agrobacterium group</taxon>
        <taxon>Rhizobium</taxon>
    </lineage>
</organism>
<dbReference type="EMBL" id="FOCV01000063">
    <property type="protein sequence ID" value="SEP26397.1"/>
    <property type="molecule type" value="Genomic_DNA"/>
</dbReference>
<dbReference type="STRING" id="501024.RTCCBAU85039_6515"/>
<name>A0A1H8WG41_9HYPH</name>
<reference evidence="3" key="3">
    <citation type="submission" date="2016-10" db="EMBL/GenBank/DDBJ databases">
        <authorList>
            <person name="Wibberg D."/>
        </authorList>
    </citation>
    <scope>NUCLEOTIDE SEQUENCE [LARGE SCALE GENOMIC DNA]</scope>
</reference>
<accession>A0A1H8WG41</accession>
<evidence type="ECO:0000313" key="4">
    <source>
        <dbReference type="Proteomes" id="UP000198939"/>
    </source>
</evidence>
<dbReference type="RefSeq" id="WP_072381901.1">
    <property type="nucleotide sequence ID" value="NZ_FNXB01000077.1"/>
</dbReference>
<dbReference type="EMBL" id="FNXB01000077">
    <property type="protein sequence ID" value="SEI20973.1"/>
    <property type="molecule type" value="Genomic_DNA"/>
</dbReference>
<reference evidence="2 4" key="2">
    <citation type="submission" date="2016-10" db="EMBL/GenBank/DDBJ databases">
        <authorList>
            <person name="Varghese N."/>
            <person name="Submissions S."/>
        </authorList>
    </citation>
    <scope>NUCLEOTIDE SEQUENCE [LARGE SCALE GENOMIC DNA]</scope>
    <source>
        <strain evidence="2 4">CGMCC 1.7071</strain>
    </source>
</reference>
<dbReference type="Proteomes" id="UP000198939">
    <property type="component" value="Unassembled WGS sequence"/>
</dbReference>
<dbReference type="Proteomes" id="UP000183063">
    <property type="component" value="Unassembled WGS sequence"/>
</dbReference>
<sequence length="122" mass="13538">MTRIAEKPFEAVEKPPLDRARATDCGGEQLAPVLDAQKMFKPIIETTIRIGNPLSPIAALQANVCAEFSHLQAPIGATSASEVVERQSAVLRKRVDMAIEQTRKLQALNQFRRRSGQKRSDR</sequence>
<keyword evidence="4" id="KW-1185">Reference proteome</keyword>